<evidence type="ECO:0008006" key="5">
    <source>
        <dbReference type="Google" id="ProtNLM"/>
    </source>
</evidence>
<keyword evidence="4" id="KW-1185">Reference proteome</keyword>
<evidence type="ECO:0000313" key="3">
    <source>
        <dbReference type="EMBL" id="KAK3361742.1"/>
    </source>
</evidence>
<reference evidence="3" key="1">
    <citation type="journal article" date="2023" name="Mol. Phylogenet. Evol.">
        <title>Genome-scale phylogeny and comparative genomics of the fungal order Sordariales.</title>
        <authorList>
            <person name="Hensen N."/>
            <person name="Bonometti L."/>
            <person name="Westerberg I."/>
            <person name="Brannstrom I.O."/>
            <person name="Guillou S."/>
            <person name="Cros-Aarteil S."/>
            <person name="Calhoun S."/>
            <person name="Haridas S."/>
            <person name="Kuo A."/>
            <person name="Mondo S."/>
            <person name="Pangilinan J."/>
            <person name="Riley R."/>
            <person name="LaButti K."/>
            <person name="Andreopoulos B."/>
            <person name="Lipzen A."/>
            <person name="Chen C."/>
            <person name="Yan M."/>
            <person name="Daum C."/>
            <person name="Ng V."/>
            <person name="Clum A."/>
            <person name="Steindorff A."/>
            <person name="Ohm R.A."/>
            <person name="Martin F."/>
            <person name="Silar P."/>
            <person name="Natvig D.O."/>
            <person name="Lalanne C."/>
            <person name="Gautier V."/>
            <person name="Ament-Velasquez S.L."/>
            <person name="Kruys A."/>
            <person name="Hutchinson M.I."/>
            <person name="Powell A.J."/>
            <person name="Barry K."/>
            <person name="Miller A.N."/>
            <person name="Grigoriev I.V."/>
            <person name="Debuchy R."/>
            <person name="Gladieux P."/>
            <person name="Hiltunen Thoren M."/>
            <person name="Johannesson H."/>
        </authorList>
    </citation>
    <scope>NUCLEOTIDE SEQUENCE</scope>
    <source>
        <strain evidence="3">CBS 958.72</strain>
    </source>
</reference>
<feature type="compositionally biased region" description="Basic and acidic residues" evidence="2">
    <location>
        <begin position="66"/>
        <end position="93"/>
    </location>
</feature>
<reference evidence="3" key="2">
    <citation type="submission" date="2023-06" db="EMBL/GenBank/DDBJ databases">
        <authorList>
            <consortium name="Lawrence Berkeley National Laboratory"/>
            <person name="Haridas S."/>
            <person name="Hensen N."/>
            <person name="Bonometti L."/>
            <person name="Westerberg I."/>
            <person name="Brannstrom I.O."/>
            <person name="Guillou S."/>
            <person name="Cros-Aarteil S."/>
            <person name="Calhoun S."/>
            <person name="Kuo A."/>
            <person name="Mondo S."/>
            <person name="Pangilinan J."/>
            <person name="Riley R."/>
            <person name="Labutti K."/>
            <person name="Andreopoulos B."/>
            <person name="Lipzen A."/>
            <person name="Chen C."/>
            <person name="Yanf M."/>
            <person name="Daum C."/>
            <person name="Ng V."/>
            <person name="Clum A."/>
            <person name="Steindorff A."/>
            <person name="Ohm R."/>
            <person name="Martin F."/>
            <person name="Silar P."/>
            <person name="Natvig D."/>
            <person name="Lalanne C."/>
            <person name="Gautier V."/>
            <person name="Ament-Velasquez S.L."/>
            <person name="Kruys A."/>
            <person name="Hutchinson M.I."/>
            <person name="Powell A.J."/>
            <person name="Barry K."/>
            <person name="Miller A.N."/>
            <person name="Grigoriev I.V."/>
            <person name="Debuchy R."/>
            <person name="Gladieux P."/>
            <person name="Thoren M.H."/>
            <person name="Johannesson H."/>
        </authorList>
    </citation>
    <scope>NUCLEOTIDE SEQUENCE</scope>
    <source>
        <strain evidence="3">CBS 958.72</strain>
    </source>
</reference>
<name>A0AAE0JUF7_9PEZI</name>
<evidence type="ECO:0000256" key="2">
    <source>
        <dbReference type="SAM" id="MobiDB-lite"/>
    </source>
</evidence>
<feature type="region of interest" description="Disordered" evidence="2">
    <location>
        <begin position="57"/>
        <end position="107"/>
    </location>
</feature>
<comment type="caution">
    <text evidence="3">The sequence shown here is derived from an EMBL/GenBank/DDBJ whole genome shotgun (WGS) entry which is preliminary data.</text>
</comment>
<dbReference type="AlphaFoldDB" id="A0AAE0JUF7"/>
<dbReference type="Proteomes" id="UP001287356">
    <property type="component" value="Unassembled WGS sequence"/>
</dbReference>
<sequence>MDPDRADNQEMADATMPDATMPDALAQLPIRHRVGDDASEGTRIHVGGDTIFGIIPRVATRAPIRAPREPPRDPSRQGRSREPPRHGGSRYERAQGPPPKRTFSDMLQNAPEEPSYQIPQKTEKELLSWDHLNLKKQLRPSRLAQKPKGEVVYRYGKAEPSFMESMDMAANWYCDGHTWAPQAHRYEMKLASEGTAVDALGSTLLELAEKHRAPTFKIVVEFEDKGTMKKSMDEMNKSIAQRKASRGETEEGLERKVVCGNCHEKGHLADKCQVPTMDGMVKYCPMCNGKHNVDDCDKLQDSPDKTYSLDFIDRGLATFLVARRNLPPIKTERWHWFMWLSLGVKAGIIQDQDLDTVGKWPWRPSFAEYVWKAERDDEVFNDVNKEGFAVRCMHPRDFDPARHKATKVLPQDPFFKGKTAREILEIYRSGGLSNQIFVPNGKRDSANYEATVEAVSRRLRVLNLMVDDTIQPYTDMNAGINCADLVDMDTDGPAEPITSHLFVDVAAVTAEANTAANEYGNTGFEGKDPDTANMAERVILALMAKAQPGLQAAVEAARARIQAAQEAVRQRDDLQAQQIQRLQQALQAQQAEYEQQLQQLQQQLQAPQPGSNG</sequence>
<protein>
    <recommendedName>
        <fullName evidence="5">CCHC-type domain-containing protein</fullName>
    </recommendedName>
</protein>
<feature type="region of interest" description="Disordered" evidence="2">
    <location>
        <begin position="1"/>
        <end position="22"/>
    </location>
</feature>
<gene>
    <name evidence="3" type="ORF">B0T24DRAFT_640013</name>
</gene>
<proteinExistence type="predicted"/>
<evidence type="ECO:0000256" key="1">
    <source>
        <dbReference type="SAM" id="Coils"/>
    </source>
</evidence>
<evidence type="ECO:0000313" key="4">
    <source>
        <dbReference type="Proteomes" id="UP001287356"/>
    </source>
</evidence>
<organism evidence="3 4">
    <name type="scientific">Lasiosphaeria ovina</name>
    <dbReference type="NCBI Taxonomy" id="92902"/>
    <lineage>
        <taxon>Eukaryota</taxon>
        <taxon>Fungi</taxon>
        <taxon>Dikarya</taxon>
        <taxon>Ascomycota</taxon>
        <taxon>Pezizomycotina</taxon>
        <taxon>Sordariomycetes</taxon>
        <taxon>Sordariomycetidae</taxon>
        <taxon>Sordariales</taxon>
        <taxon>Lasiosphaeriaceae</taxon>
        <taxon>Lasiosphaeria</taxon>
    </lineage>
</organism>
<accession>A0AAE0JUF7</accession>
<feature type="coiled-coil region" evidence="1">
    <location>
        <begin position="576"/>
        <end position="606"/>
    </location>
</feature>
<keyword evidence="1" id="KW-0175">Coiled coil</keyword>
<dbReference type="EMBL" id="JAULSN010000010">
    <property type="protein sequence ID" value="KAK3361742.1"/>
    <property type="molecule type" value="Genomic_DNA"/>
</dbReference>